<feature type="chain" id="PRO_5016598215" evidence="2">
    <location>
        <begin position="22"/>
        <end position="290"/>
    </location>
</feature>
<feature type="signal peptide" evidence="2">
    <location>
        <begin position="1"/>
        <end position="21"/>
    </location>
</feature>
<dbReference type="GO" id="GO:0016787">
    <property type="term" value="F:hydrolase activity"/>
    <property type="evidence" value="ECO:0007669"/>
    <property type="project" value="UniProtKB-KW"/>
</dbReference>
<dbReference type="Proteomes" id="UP000255469">
    <property type="component" value="Unassembled WGS sequence"/>
</dbReference>
<accession>A0A379EDQ1</accession>
<dbReference type="InterPro" id="IPR013094">
    <property type="entry name" value="AB_hydrolase_3"/>
</dbReference>
<gene>
    <name evidence="4" type="ORF">NCTC13067_02065</name>
</gene>
<evidence type="ECO:0000259" key="3">
    <source>
        <dbReference type="Pfam" id="PF07859"/>
    </source>
</evidence>
<reference evidence="4 5" key="1">
    <citation type="submission" date="2018-06" db="EMBL/GenBank/DDBJ databases">
        <authorList>
            <consortium name="Pathogen Informatics"/>
            <person name="Doyle S."/>
        </authorList>
    </citation>
    <scope>NUCLEOTIDE SEQUENCE [LARGE SCALE GENOMIC DNA]</scope>
    <source>
        <strain evidence="4 5">NCTC13067</strain>
    </source>
</reference>
<dbReference type="AlphaFoldDB" id="A0A379EDQ1"/>
<keyword evidence="1" id="KW-0378">Hydrolase</keyword>
<evidence type="ECO:0000256" key="2">
    <source>
        <dbReference type="SAM" id="SignalP"/>
    </source>
</evidence>
<evidence type="ECO:0000313" key="5">
    <source>
        <dbReference type="Proteomes" id="UP000255469"/>
    </source>
</evidence>
<dbReference type="EMBL" id="UGTM01000002">
    <property type="protein sequence ID" value="SUB94203.1"/>
    <property type="molecule type" value="Genomic_DNA"/>
</dbReference>
<evidence type="ECO:0000313" key="4">
    <source>
        <dbReference type="EMBL" id="SUB94203.1"/>
    </source>
</evidence>
<dbReference type="InterPro" id="IPR050300">
    <property type="entry name" value="GDXG_lipolytic_enzyme"/>
</dbReference>
<sequence>MNRKNFFLLLWPLLLPLCVSAQTGRPRCINIWQGTTVGKTVVMTSYLAEGKDNAAVIVCPGGSYLWHDMGGEGKDVGEWLQRNGISAFVLRYRTAGVGAFLTPYRYVFRGNRYPDALNDLLRAMQYVKAHSAELGVDASRVAAMGFSAGGHLVMSAAELLPREQRPWFVVPVYPVVTMTEACVHRRSRRALLGDSRLRSRQLRDLLSLERHVPADCPPVFLVNCKDDPVVDCRNSELLDSALTRQQVPHRYIQYQTGGHGFGASDHKGTAECRQWKEEFMAWFRRLEEGR</sequence>
<keyword evidence="2" id="KW-0732">Signal</keyword>
<dbReference type="Gene3D" id="3.40.50.1820">
    <property type="entry name" value="alpha/beta hydrolase"/>
    <property type="match status" value="1"/>
</dbReference>
<dbReference type="SUPFAM" id="SSF53474">
    <property type="entry name" value="alpha/beta-Hydrolases"/>
    <property type="match status" value="1"/>
</dbReference>
<protein>
    <submittedName>
        <fullName evidence="4">Acetyl esterase</fullName>
    </submittedName>
</protein>
<dbReference type="Pfam" id="PF07859">
    <property type="entry name" value="Abhydrolase_3"/>
    <property type="match status" value="1"/>
</dbReference>
<feature type="domain" description="Alpha/beta hydrolase fold-3" evidence="3">
    <location>
        <begin position="111"/>
        <end position="261"/>
    </location>
</feature>
<proteinExistence type="predicted"/>
<evidence type="ECO:0000256" key="1">
    <source>
        <dbReference type="ARBA" id="ARBA00022801"/>
    </source>
</evidence>
<name>A0A379EDQ1_9BACT</name>
<organism evidence="4 5">
    <name type="scientific">Prevotella denticola</name>
    <dbReference type="NCBI Taxonomy" id="28129"/>
    <lineage>
        <taxon>Bacteria</taxon>
        <taxon>Pseudomonadati</taxon>
        <taxon>Bacteroidota</taxon>
        <taxon>Bacteroidia</taxon>
        <taxon>Bacteroidales</taxon>
        <taxon>Prevotellaceae</taxon>
        <taxon>Prevotella</taxon>
    </lineage>
</organism>
<dbReference type="RefSeq" id="WP_025067238.1">
    <property type="nucleotide sequence ID" value="NZ_UGTM01000002.1"/>
</dbReference>
<dbReference type="InterPro" id="IPR029058">
    <property type="entry name" value="AB_hydrolase_fold"/>
</dbReference>
<dbReference type="PANTHER" id="PTHR48081">
    <property type="entry name" value="AB HYDROLASE SUPERFAMILY PROTEIN C4A8.06C"/>
    <property type="match status" value="1"/>
</dbReference>
<dbReference type="PANTHER" id="PTHR48081:SF6">
    <property type="entry name" value="PEPTIDASE S9 PROLYL OLIGOPEPTIDASE CATALYTIC DOMAIN-CONTAINING PROTEIN"/>
    <property type="match status" value="1"/>
</dbReference>